<keyword evidence="3" id="KW-1185">Reference proteome</keyword>
<dbReference type="CDD" id="cd22157">
    <property type="entry name" value="F-box_AtFBW1-like"/>
    <property type="match status" value="1"/>
</dbReference>
<dbReference type="Proteomes" id="UP000298416">
    <property type="component" value="Unassembled WGS sequence"/>
</dbReference>
<evidence type="ECO:0000313" key="3">
    <source>
        <dbReference type="Proteomes" id="UP000298416"/>
    </source>
</evidence>
<organism evidence="2">
    <name type="scientific">Salvia splendens</name>
    <name type="common">Scarlet sage</name>
    <dbReference type="NCBI Taxonomy" id="180675"/>
    <lineage>
        <taxon>Eukaryota</taxon>
        <taxon>Viridiplantae</taxon>
        <taxon>Streptophyta</taxon>
        <taxon>Embryophyta</taxon>
        <taxon>Tracheophyta</taxon>
        <taxon>Spermatophyta</taxon>
        <taxon>Magnoliopsida</taxon>
        <taxon>eudicotyledons</taxon>
        <taxon>Gunneridae</taxon>
        <taxon>Pentapetalae</taxon>
        <taxon>asterids</taxon>
        <taxon>lamiids</taxon>
        <taxon>Lamiales</taxon>
        <taxon>Lamiaceae</taxon>
        <taxon>Nepetoideae</taxon>
        <taxon>Mentheae</taxon>
        <taxon>Salviinae</taxon>
        <taxon>Salvia</taxon>
        <taxon>Salvia subgen. Calosphace</taxon>
        <taxon>core Calosphace</taxon>
    </lineage>
</organism>
<dbReference type="PANTHER" id="PTHR31672">
    <property type="entry name" value="BNACNNG10540D PROTEIN"/>
    <property type="match status" value="1"/>
</dbReference>
<name>A0A8X8WKN2_SALSN</name>
<dbReference type="InterPro" id="IPR036047">
    <property type="entry name" value="F-box-like_dom_sf"/>
</dbReference>
<sequence length="390" mass="43695">MIVSDSSANNQLKKIKATTNLQFQTPSLGEIVDLPEEIIQDILLRLPVKSLLKSRCVSKSWNSLISSSRFVKSHLKHSAENADFANHRIIFTLLNPTYTLKQCSVNSLMREPLVVAPNLDFPNLTPHSTVWVVGSCNGIICLAIDEDDVFLWNPATRKSKQLPSAVVEMKPGFYYSWGFGYCELEGDYKVVGLFCDYDDGGLRESVVKIYSLRADSWKRIGDFSFGVPYDDTGKFAGGKLHFAASKGMEFGSSWNIVSLDLESEAYGIVEQPSYGEGFSDFSLELLGGCLSILYVYEMKRTDLWVLKEGEESWARVASIPYSSGLGNYVYSNPLLIMPNGNPLLIMPNGEILLVFSGSFLVYNPKDDSFRWPDVERFFEADIYFESLAPL</sequence>
<dbReference type="InterPro" id="IPR011043">
    <property type="entry name" value="Gal_Oxase/kelch_b-propeller"/>
</dbReference>
<dbReference type="SUPFAM" id="SSF81383">
    <property type="entry name" value="F-box domain"/>
    <property type="match status" value="1"/>
</dbReference>
<protein>
    <recommendedName>
        <fullName evidence="1">F-box domain-containing protein</fullName>
    </recommendedName>
</protein>
<dbReference type="NCBIfam" id="TIGR01640">
    <property type="entry name" value="F_box_assoc_1"/>
    <property type="match status" value="1"/>
</dbReference>
<proteinExistence type="predicted"/>
<dbReference type="Pfam" id="PF00646">
    <property type="entry name" value="F-box"/>
    <property type="match status" value="1"/>
</dbReference>
<dbReference type="InterPro" id="IPR050796">
    <property type="entry name" value="SCF_F-box_component"/>
</dbReference>
<dbReference type="InterPro" id="IPR013187">
    <property type="entry name" value="F-box-assoc_dom_typ3"/>
</dbReference>
<evidence type="ECO:0000313" key="2">
    <source>
        <dbReference type="EMBL" id="KAG6396682.1"/>
    </source>
</evidence>
<gene>
    <name evidence="2" type="ORF">SASPL_142837</name>
</gene>
<dbReference type="InterPro" id="IPR001810">
    <property type="entry name" value="F-box_dom"/>
</dbReference>
<dbReference type="InterPro" id="IPR017451">
    <property type="entry name" value="F-box-assoc_interact_dom"/>
</dbReference>
<dbReference type="EMBL" id="PNBA02000016">
    <property type="protein sequence ID" value="KAG6396682.1"/>
    <property type="molecule type" value="Genomic_DNA"/>
</dbReference>
<dbReference type="Pfam" id="PF08268">
    <property type="entry name" value="FBA_3"/>
    <property type="match status" value="1"/>
</dbReference>
<dbReference type="SUPFAM" id="SSF50965">
    <property type="entry name" value="Galactose oxidase, central domain"/>
    <property type="match status" value="1"/>
</dbReference>
<comment type="caution">
    <text evidence="2">The sequence shown here is derived from an EMBL/GenBank/DDBJ whole genome shotgun (WGS) entry which is preliminary data.</text>
</comment>
<feature type="domain" description="F-box" evidence="1">
    <location>
        <begin position="28"/>
        <end position="74"/>
    </location>
</feature>
<reference evidence="2" key="2">
    <citation type="submission" date="2020-08" db="EMBL/GenBank/DDBJ databases">
        <title>Plant Genome Project.</title>
        <authorList>
            <person name="Zhang R.-G."/>
        </authorList>
    </citation>
    <scope>NUCLEOTIDE SEQUENCE</scope>
    <source>
        <strain evidence="2">Huo1</strain>
        <tissue evidence="2">Leaf</tissue>
    </source>
</reference>
<accession>A0A8X8WKN2</accession>
<dbReference type="PROSITE" id="PS50181">
    <property type="entry name" value="FBOX"/>
    <property type="match status" value="1"/>
</dbReference>
<reference evidence="2" key="1">
    <citation type="submission" date="2018-01" db="EMBL/GenBank/DDBJ databases">
        <authorList>
            <person name="Mao J.F."/>
        </authorList>
    </citation>
    <scope>NUCLEOTIDE SEQUENCE</scope>
    <source>
        <strain evidence="2">Huo1</strain>
        <tissue evidence="2">Leaf</tissue>
    </source>
</reference>
<dbReference type="AlphaFoldDB" id="A0A8X8WKN2"/>
<dbReference type="SMART" id="SM00256">
    <property type="entry name" value="FBOX"/>
    <property type="match status" value="1"/>
</dbReference>
<dbReference type="PANTHER" id="PTHR31672:SF13">
    <property type="entry name" value="F-BOX PROTEIN CPR30-LIKE"/>
    <property type="match status" value="1"/>
</dbReference>
<evidence type="ECO:0000259" key="1">
    <source>
        <dbReference type="PROSITE" id="PS50181"/>
    </source>
</evidence>
<dbReference type="Gene3D" id="1.20.1280.50">
    <property type="match status" value="1"/>
</dbReference>